<dbReference type="GO" id="GO:0071949">
    <property type="term" value="F:FAD binding"/>
    <property type="evidence" value="ECO:0007669"/>
    <property type="project" value="InterPro"/>
</dbReference>
<dbReference type="AlphaFoldDB" id="A0AA35RN36"/>
<reference evidence="5" key="1">
    <citation type="submission" date="2023-03" db="EMBL/GenBank/DDBJ databases">
        <authorList>
            <person name="Steffen K."/>
            <person name="Cardenas P."/>
        </authorList>
    </citation>
    <scope>NUCLEOTIDE SEQUENCE</scope>
</reference>
<feature type="compositionally biased region" description="Basic and acidic residues" evidence="3">
    <location>
        <begin position="15"/>
        <end position="33"/>
    </location>
</feature>
<feature type="region of interest" description="Disordered" evidence="3">
    <location>
        <begin position="564"/>
        <end position="607"/>
    </location>
</feature>
<dbReference type="Pfam" id="PF00307">
    <property type="entry name" value="CH"/>
    <property type="match status" value="1"/>
</dbReference>
<comment type="subcellular location">
    <subcellularLocation>
        <location evidence="1">Cytoplasm</location>
    </subcellularLocation>
</comment>
<dbReference type="Gene3D" id="1.10.418.10">
    <property type="entry name" value="Calponin-like domain"/>
    <property type="match status" value="1"/>
</dbReference>
<protein>
    <submittedName>
        <fullName evidence="5">[F-actin]-monooxygenase MICAL2</fullName>
    </submittedName>
</protein>
<dbReference type="SUPFAM" id="SSF51905">
    <property type="entry name" value="FAD/NAD(P)-binding domain"/>
    <property type="match status" value="1"/>
</dbReference>
<organism evidence="5 6">
    <name type="scientific">Geodia barretti</name>
    <name type="common">Barrett's horny sponge</name>
    <dbReference type="NCBI Taxonomy" id="519541"/>
    <lineage>
        <taxon>Eukaryota</taxon>
        <taxon>Metazoa</taxon>
        <taxon>Porifera</taxon>
        <taxon>Demospongiae</taxon>
        <taxon>Heteroscleromorpha</taxon>
        <taxon>Tetractinellida</taxon>
        <taxon>Astrophorina</taxon>
        <taxon>Geodiidae</taxon>
        <taxon>Geodia</taxon>
    </lineage>
</organism>
<dbReference type="PANTHER" id="PTHR23167">
    <property type="entry name" value="CALPONIN HOMOLOGY DOMAIN-CONTAINING PROTEIN DDB_G0272472-RELATED"/>
    <property type="match status" value="1"/>
</dbReference>
<evidence type="ECO:0000256" key="1">
    <source>
        <dbReference type="ARBA" id="ARBA00004496"/>
    </source>
</evidence>
<dbReference type="PROSITE" id="PS50021">
    <property type="entry name" value="CH"/>
    <property type="match status" value="1"/>
</dbReference>
<dbReference type="InterPro" id="IPR036188">
    <property type="entry name" value="FAD/NAD-bd_sf"/>
</dbReference>
<dbReference type="Pfam" id="PF25413">
    <property type="entry name" value="Rossman_Mical"/>
    <property type="match status" value="1"/>
</dbReference>
<comment type="caution">
    <text evidence="5">The sequence shown here is derived from an EMBL/GenBank/DDBJ whole genome shotgun (WGS) entry which is preliminary data.</text>
</comment>
<name>A0AA35RN36_GEOBA</name>
<keyword evidence="6" id="KW-1185">Reference proteome</keyword>
<feature type="region of interest" description="Disordered" evidence="3">
    <location>
        <begin position="1"/>
        <end position="57"/>
    </location>
</feature>
<proteinExistence type="predicted"/>
<dbReference type="InterPro" id="IPR050540">
    <property type="entry name" value="F-actin_Monoox_Mical"/>
</dbReference>
<dbReference type="GO" id="GO:0005737">
    <property type="term" value="C:cytoplasm"/>
    <property type="evidence" value="ECO:0007669"/>
    <property type="project" value="UniProtKB-SubCell"/>
</dbReference>
<evidence type="ECO:0000259" key="4">
    <source>
        <dbReference type="PROSITE" id="PS50021"/>
    </source>
</evidence>
<dbReference type="InterPro" id="IPR001715">
    <property type="entry name" value="CH_dom"/>
</dbReference>
<sequence length="716" mass="79827">MEHSPDDPAPGGGDGNRRDEREPPQIVGEEKDGSLYPYDYLEEPSRPSSRASSAGGRVSPSILQDLASGDMDNVAWSELPVERVYDYFAQATSLESVLRAFGELKAKLGVEELRGLELFGALREKLCTQKTWKARDALQLLEKRANQQEYMGQKAAEGVKVLIVGGGPVGLRLAIDCLLLGCDVRVIEKRPSFSRNNVLHLWPFTIEDLRQLGAKKFCGKFCAGAIDHICIRSLQCILLKISLLLGLSFHAGVEFLQVLEPNADTGWRAKLNPSDHFLNQFEFDVLVGADGRRSTVPGFDRKELRGKLALAITANFVNYFTREEVAVDEISGVAFIFNQKFFKELKADTGIDLENIVYYKDDTHYFVMTAKKYSLLKKGVLVADLPDTRDLLHPSNINKEELYEYAVDAAGWSTELPQLDFALNHYDEPDVALFDFTSIFQAEYAARALKRRGRDLILCVVGDALLEPFWPTGTGLGRGFLSAQDTAWMIRGLGQGRNMSELLCEREVISQQLPQTTPEKLQNNIKTYTINPFTRYCNLQLRKLPVQSVKHLYDTDTIGTSPALQRGSFKMKSSAGSSSSNKENRAPTPSSLSSPSIPVPSLSPSRRPLAEGSVNLAYYSEPANKMSLPNPSVLLQWANTHIHGYGIRVNDLTTSWSDGLALCALIHGFHPELFPNSPSSHRLIQSSTTDEHSPLPRRVSEYLRSSGRRRWKLLIK</sequence>
<gene>
    <name evidence="5" type="ORF">GBAR_LOCUS9090</name>
</gene>
<dbReference type="PANTHER" id="PTHR23167:SF54">
    <property type="entry name" value="[F-ACTIN]-MONOOXYGENASE MICAL"/>
    <property type="match status" value="1"/>
</dbReference>
<dbReference type="InterPro" id="IPR057494">
    <property type="entry name" value="Rossman_Mical"/>
</dbReference>
<dbReference type="EMBL" id="CASHTH010001375">
    <property type="protein sequence ID" value="CAI8014578.1"/>
    <property type="molecule type" value="Genomic_DNA"/>
</dbReference>
<evidence type="ECO:0000313" key="6">
    <source>
        <dbReference type="Proteomes" id="UP001174909"/>
    </source>
</evidence>
<evidence type="ECO:0000313" key="5">
    <source>
        <dbReference type="EMBL" id="CAI8014578.1"/>
    </source>
</evidence>
<dbReference type="Pfam" id="PF01494">
    <property type="entry name" value="FAD_binding_3"/>
    <property type="match status" value="1"/>
</dbReference>
<feature type="compositionally biased region" description="Low complexity" evidence="3">
    <location>
        <begin position="568"/>
        <end position="607"/>
    </location>
</feature>
<dbReference type="InterPro" id="IPR002938">
    <property type="entry name" value="FAD-bd"/>
</dbReference>
<dbReference type="InterPro" id="IPR036872">
    <property type="entry name" value="CH_dom_sf"/>
</dbReference>
<accession>A0AA35RN36</accession>
<keyword evidence="2" id="KW-0963">Cytoplasm</keyword>
<dbReference type="Proteomes" id="UP001174909">
    <property type="component" value="Unassembled WGS sequence"/>
</dbReference>
<dbReference type="Gene3D" id="3.50.50.60">
    <property type="entry name" value="FAD/NAD(P)-binding domain"/>
    <property type="match status" value="1"/>
</dbReference>
<feature type="compositionally biased region" description="Low complexity" evidence="3">
    <location>
        <begin position="46"/>
        <end position="57"/>
    </location>
</feature>
<feature type="domain" description="Calponin-homology (CH)" evidence="4">
    <location>
        <begin position="628"/>
        <end position="716"/>
    </location>
</feature>
<dbReference type="SUPFAM" id="SSF47576">
    <property type="entry name" value="Calponin-homology domain, CH-domain"/>
    <property type="match status" value="1"/>
</dbReference>
<evidence type="ECO:0000256" key="2">
    <source>
        <dbReference type="ARBA" id="ARBA00022490"/>
    </source>
</evidence>
<evidence type="ECO:0000256" key="3">
    <source>
        <dbReference type="SAM" id="MobiDB-lite"/>
    </source>
</evidence>